<gene>
    <name evidence="2" type="ORF">LJ725_25570</name>
</gene>
<dbReference type="SUPFAM" id="SSF51197">
    <property type="entry name" value="Clavaminate synthase-like"/>
    <property type="match status" value="1"/>
</dbReference>
<feature type="domain" description="TehB/YeaR-like" evidence="1">
    <location>
        <begin position="8"/>
        <end position="82"/>
    </location>
</feature>
<accession>A0ABS8L202</accession>
<protein>
    <submittedName>
        <fullName evidence="2">DUF1971 domain-containing protein</fullName>
    </submittedName>
</protein>
<name>A0ABS8L202_9HYPH</name>
<evidence type="ECO:0000259" key="1">
    <source>
        <dbReference type="Pfam" id="PF09313"/>
    </source>
</evidence>
<evidence type="ECO:0000313" key="3">
    <source>
        <dbReference type="Proteomes" id="UP001198862"/>
    </source>
</evidence>
<dbReference type="InterPro" id="IPR015392">
    <property type="entry name" value="TehB/YeaR-like_dom"/>
</dbReference>
<proteinExistence type="predicted"/>
<dbReference type="InterPro" id="IPR014710">
    <property type="entry name" value="RmlC-like_jellyroll"/>
</dbReference>
<comment type="caution">
    <text evidence="2">The sequence shown here is derived from an EMBL/GenBank/DDBJ whole genome shotgun (WGS) entry which is preliminary data.</text>
</comment>
<reference evidence="2 3" key="1">
    <citation type="submission" date="2021-11" db="EMBL/GenBank/DDBJ databases">
        <authorList>
            <person name="Lee D.-H."/>
            <person name="Kim S.-B."/>
        </authorList>
    </citation>
    <scope>NUCLEOTIDE SEQUENCE [LARGE SCALE GENOMIC DNA]</scope>
    <source>
        <strain evidence="2 3">KCTC 52223</strain>
    </source>
</reference>
<dbReference type="Gene3D" id="2.60.120.10">
    <property type="entry name" value="Jelly Rolls"/>
    <property type="match status" value="1"/>
</dbReference>
<keyword evidence="3" id="KW-1185">Reference proteome</keyword>
<dbReference type="Pfam" id="PF09313">
    <property type="entry name" value="TehB-like"/>
    <property type="match status" value="1"/>
</dbReference>
<sequence length="97" mass="10819">MFPPAPYRTTPVFDETTLPEALKREHRTKDGVWGVIRLLEGELKLVLTDGGGETILTPSCPGVIHPQQAHRVEPLSKLRMQVEFYYHDPTLGPAEAA</sequence>
<dbReference type="EMBL" id="JAJISD010000014">
    <property type="protein sequence ID" value="MCC8432359.1"/>
    <property type="molecule type" value="Genomic_DNA"/>
</dbReference>
<organism evidence="2 3">
    <name type="scientific">Reyranella aquatilis</name>
    <dbReference type="NCBI Taxonomy" id="2035356"/>
    <lineage>
        <taxon>Bacteria</taxon>
        <taxon>Pseudomonadati</taxon>
        <taxon>Pseudomonadota</taxon>
        <taxon>Alphaproteobacteria</taxon>
        <taxon>Hyphomicrobiales</taxon>
        <taxon>Reyranellaceae</taxon>
        <taxon>Reyranella</taxon>
    </lineage>
</organism>
<dbReference type="RefSeq" id="WP_230553779.1">
    <property type="nucleotide sequence ID" value="NZ_JAJISD010000014.1"/>
</dbReference>
<dbReference type="Proteomes" id="UP001198862">
    <property type="component" value="Unassembled WGS sequence"/>
</dbReference>
<evidence type="ECO:0000313" key="2">
    <source>
        <dbReference type="EMBL" id="MCC8432359.1"/>
    </source>
</evidence>